<accession>A0RXM4</accession>
<dbReference type="Gene3D" id="3.90.79.10">
    <property type="entry name" value="Nucleoside Triphosphate Pyrophosphohydrolase"/>
    <property type="match status" value="1"/>
</dbReference>
<evidence type="ECO:0000313" key="8">
    <source>
        <dbReference type="EMBL" id="ABK78091.1"/>
    </source>
</evidence>
<dbReference type="KEGG" id="csy:CENSYa_1469"/>
<dbReference type="PANTHER" id="PTHR21340:SF0">
    <property type="entry name" value="BIS(5'-NUCLEOSYL)-TETRAPHOSPHATASE [ASYMMETRICAL]"/>
    <property type="match status" value="1"/>
</dbReference>
<feature type="region of interest" description="Disordered" evidence="6">
    <location>
        <begin position="151"/>
        <end position="171"/>
    </location>
</feature>
<dbReference type="PANTHER" id="PTHR21340">
    <property type="entry name" value="DIADENOSINE 5,5-P1,P4-TETRAPHOSPHATE PYROPHOSPHOHYDROLASE MUTT"/>
    <property type="match status" value="1"/>
</dbReference>
<dbReference type="EnsemblBacteria" id="ABK78091">
    <property type="protein sequence ID" value="ABK78091"/>
    <property type="gene ID" value="CENSYa_1469"/>
</dbReference>
<dbReference type="PROSITE" id="PS51462">
    <property type="entry name" value="NUDIX"/>
    <property type="match status" value="1"/>
</dbReference>
<dbReference type="CDD" id="cd03428">
    <property type="entry name" value="NUDIX_Ap4A_Nudt2"/>
    <property type="match status" value="1"/>
</dbReference>
<dbReference type="InterPro" id="IPR003565">
    <property type="entry name" value="Tetra_PHTase"/>
</dbReference>
<evidence type="ECO:0000256" key="3">
    <source>
        <dbReference type="ARBA" id="ARBA00022741"/>
    </source>
</evidence>
<dbReference type="Pfam" id="PF00293">
    <property type="entry name" value="NUDIX"/>
    <property type="match status" value="1"/>
</dbReference>
<keyword evidence="4" id="KW-0378">Hydrolase</keyword>
<dbReference type="HOGENOM" id="CLU_037162_14_4_2"/>
<dbReference type="InterPro" id="IPR020084">
    <property type="entry name" value="NUDIX_hydrolase_CS"/>
</dbReference>
<dbReference type="InterPro" id="IPR000086">
    <property type="entry name" value="NUDIX_hydrolase_dom"/>
</dbReference>
<evidence type="ECO:0000256" key="5">
    <source>
        <dbReference type="ARBA" id="ARBA00032644"/>
    </source>
</evidence>
<dbReference type="SUPFAM" id="SSF55811">
    <property type="entry name" value="Nudix"/>
    <property type="match status" value="1"/>
</dbReference>
<comment type="similarity">
    <text evidence="1">Belongs to the Nudix hydrolase family.</text>
</comment>
<dbReference type="InterPro" id="IPR015797">
    <property type="entry name" value="NUDIX_hydrolase-like_dom_sf"/>
</dbReference>
<protein>
    <recommendedName>
        <fullName evidence="2">Bis(5'-nucleosyl)-tetraphosphatase [asymmetrical]</fullName>
    </recommendedName>
    <alternativeName>
        <fullName evidence="5">Diadenosine 5',5'''-P1,P4-tetraphosphate asymmetrical hydrolase</fullName>
    </alternativeName>
</protein>
<organism evidence="8 9">
    <name type="scientific">Cenarchaeum symbiosum (strain A)</name>
    <dbReference type="NCBI Taxonomy" id="414004"/>
    <lineage>
        <taxon>Archaea</taxon>
        <taxon>Nitrososphaerota</taxon>
        <taxon>Candidatus Cenarchaeales</taxon>
        <taxon>Candidatus Cenarchaeaceae</taxon>
        <taxon>Candidatus Cenarchaeum</taxon>
    </lineage>
</organism>
<gene>
    <name evidence="8" type="ordered locus">CENSYa_1469</name>
</gene>
<evidence type="ECO:0000256" key="2">
    <source>
        <dbReference type="ARBA" id="ARBA00018911"/>
    </source>
</evidence>
<dbReference type="AlphaFoldDB" id="A0RXM4"/>
<proteinExistence type="inferred from homology"/>
<dbReference type="STRING" id="414004.CENSYa_1469"/>
<feature type="domain" description="Nudix hydrolase" evidence="7">
    <location>
        <begin position="16"/>
        <end position="146"/>
    </location>
</feature>
<reference evidence="8 9" key="1">
    <citation type="journal article" date="2006" name="Proc. Natl. Acad. Sci. U.S.A.">
        <title>Genomic analysis of the uncultivated marine crenarchaeote Cenarchaeum symbiosum.</title>
        <authorList>
            <person name="Hallam S.J."/>
            <person name="Konstantinidis K.T."/>
            <person name="Putnam N."/>
            <person name="Schleper C."/>
            <person name="Watanabe Y."/>
            <person name="Sugahara J."/>
            <person name="Preston C."/>
            <person name="de la Torre J."/>
            <person name="Richardson P.M."/>
            <person name="DeLong E.F."/>
        </authorList>
    </citation>
    <scope>NUCLEOTIDE SEQUENCE [LARGE SCALE GENOMIC DNA]</scope>
    <source>
        <strain evidence="9">A</strain>
    </source>
</reference>
<evidence type="ECO:0000256" key="1">
    <source>
        <dbReference type="ARBA" id="ARBA00005582"/>
    </source>
</evidence>
<dbReference type="Proteomes" id="UP000000758">
    <property type="component" value="Chromosome"/>
</dbReference>
<evidence type="ECO:0000313" key="9">
    <source>
        <dbReference type="Proteomes" id="UP000000758"/>
    </source>
</evidence>
<evidence type="ECO:0000256" key="4">
    <source>
        <dbReference type="ARBA" id="ARBA00022801"/>
    </source>
</evidence>
<feature type="compositionally biased region" description="Basic and acidic residues" evidence="6">
    <location>
        <begin position="161"/>
        <end position="171"/>
    </location>
</feature>
<keyword evidence="3" id="KW-0547">Nucleotide-binding</keyword>
<dbReference type="PROSITE" id="PS00893">
    <property type="entry name" value="NUDIX_BOX"/>
    <property type="match status" value="1"/>
</dbReference>
<dbReference type="GO" id="GO:0004081">
    <property type="term" value="F:bis(5'-nucleosyl)-tetraphosphatase (asymmetrical) activity"/>
    <property type="evidence" value="ECO:0007669"/>
    <property type="project" value="TreeGrafter"/>
</dbReference>
<dbReference type="GO" id="GO:0006754">
    <property type="term" value="P:ATP biosynthetic process"/>
    <property type="evidence" value="ECO:0007669"/>
    <property type="project" value="TreeGrafter"/>
</dbReference>
<evidence type="ECO:0000259" key="7">
    <source>
        <dbReference type="PROSITE" id="PS51462"/>
    </source>
</evidence>
<dbReference type="EMBL" id="DP000238">
    <property type="protein sequence ID" value="ABK78091.1"/>
    <property type="molecule type" value="Genomic_DNA"/>
</dbReference>
<sequence>MGGTGRQAAGTCTAPKRETSAGAVIFREERGSRVYLLLNYPSGHWDFVKGRMEGGESPRQTIVREAREETGIDDLEFVGGMERVIRYEFRLRGRPVQKKVIFHLARTRTSSVTISHEHRGYTWLGYGESMRKVTYENARIVLGAAERRLARRSAGRSPARGPREAGRAAAH</sequence>
<keyword evidence="9" id="KW-1185">Reference proteome</keyword>
<dbReference type="GO" id="GO:0000166">
    <property type="term" value="F:nucleotide binding"/>
    <property type="evidence" value="ECO:0007669"/>
    <property type="project" value="UniProtKB-KW"/>
</dbReference>
<evidence type="ECO:0000256" key="6">
    <source>
        <dbReference type="SAM" id="MobiDB-lite"/>
    </source>
</evidence>
<dbReference type="GO" id="GO:0006167">
    <property type="term" value="P:AMP biosynthetic process"/>
    <property type="evidence" value="ECO:0007669"/>
    <property type="project" value="TreeGrafter"/>
</dbReference>
<dbReference type="InterPro" id="IPR051325">
    <property type="entry name" value="Nudix_hydrolase_domain"/>
</dbReference>
<name>A0RXM4_CENSY</name>